<accession>A0AAP6ZW80</accession>
<reference evidence="2 3" key="1">
    <citation type="submission" date="2020-05" db="EMBL/GenBank/DDBJ databases">
        <title>Whole genome sequencing and identification of novel metabolites from Paenibacillus alvei strain JR949.</title>
        <authorList>
            <person name="Rajendhran J."/>
            <person name="Sree Pranav P."/>
            <person name="Mahalakshmi B."/>
            <person name="Karthikeyan R."/>
        </authorList>
    </citation>
    <scope>NUCLEOTIDE SEQUENCE [LARGE SCALE GENOMIC DNA]</scope>
    <source>
        <strain evidence="2 3">JR949</strain>
    </source>
</reference>
<organism evidence="2 3">
    <name type="scientific">Paenibacillus alvei</name>
    <name type="common">Bacillus alvei</name>
    <dbReference type="NCBI Taxonomy" id="44250"/>
    <lineage>
        <taxon>Bacteria</taxon>
        <taxon>Bacillati</taxon>
        <taxon>Bacillota</taxon>
        <taxon>Bacilli</taxon>
        <taxon>Bacillales</taxon>
        <taxon>Paenibacillaceae</taxon>
        <taxon>Paenibacillus</taxon>
    </lineage>
</organism>
<proteinExistence type="predicted"/>
<dbReference type="PROSITE" id="PS51257">
    <property type="entry name" value="PROKAR_LIPOPROTEIN"/>
    <property type="match status" value="1"/>
</dbReference>
<gene>
    <name evidence="2" type="ORF">HMI46_09540</name>
</gene>
<dbReference type="AlphaFoldDB" id="A0AAP6ZW80"/>
<dbReference type="EMBL" id="JABFOR010000008">
    <property type="protein sequence ID" value="NOJ70796.1"/>
    <property type="molecule type" value="Genomic_DNA"/>
</dbReference>
<comment type="caution">
    <text evidence="2">The sequence shown here is derived from an EMBL/GenBank/DDBJ whole genome shotgun (WGS) entry which is preliminary data.</text>
</comment>
<feature type="coiled-coil region" evidence="1">
    <location>
        <begin position="65"/>
        <end position="92"/>
    </location>
</feature>
<dbReference type="Proteomes" id="UP000552038">
    <property type="component" value="Unassembled WGS sequence"/>
</dbReference>
<keyword evidence="1" id="KW-0175">Coiled coil</keyword>
<evidence type="ECO:0000313" key="3">
    <source>
        <dbReference type="Proteomes" id="UP000552038"/>
    </source>
</evidence>
<protein>
    <recommendedName>
        <fullName evidence="4">Lipoprotein</fullName>
    </recommendedName>
</protein>
<name>A0AAP6ZW80_PAEAL</name>
<evidence type="ECO:0008006" key="4">
    <source>
        <dbReference type="Google" id="ProtNLM"/>
    </source>
</evidence>
<dbReference type="RefSeq" id="WP_171416336.1">
    <property type="nucleotide sequence ID" value="NZ_JABFOR010000008.1"/>
</dbReference>
<evidence type="ECO:0000313" key="2">
    <source>
        <dbReference type="EMBL" id="NOJ70796.1"/>
    </source>
</evidence>
<evidence type="ECO:0000256" key="1">
    <source>
        <dbReference type="SAM" id="Coils"/>
    </source>
</evidence>
<sequence length="231" mass="26914">MRSKSYLLIILSFCLIVVLSACTSKEEKITSIKTEIDALLQAEKYEEVINKYEEIFEISDDSIYKTELDVIKRKFEKEKQQLEKENELISKLTNYRELLLSIQRDKLAKPRDDIHYIDLHYIVNDIKPMYHALKSIKFEKNKRYKLYVEKLIEAQSNTDITVSSLFTKDFATSSEEARRLDLPTPDVGGEIGTMLDDIETMEKLSKGMYIDSLDEYARDMLEVSVPNATKN</sequence>